<proteinExistence type="predicted"/>
<reference evidence="2" key="1">
    <citation type="submission" date="2020-06" db="EMBL/GenBank/DDBJ databases">
        <authorList>
            <person name="Li T."/>
            <person name="Hu X."/>
            <person name="Zhang T."/>
            <person name="Song X."/>
            <person name="Zhang H."/>
            <person name="Dai N."/>
            <person name="Sheng W."/>
            <person name="Hou X."/>
            <person name="Wei L."/>
        </authorList>
    </citation>
    <scope>NUCLEOTIDE SEQUENCE</scope>
    <source>
        <strain evidence="2">G02</strain>
        <tissue evidence="2">Leaf</tissue>
    </source>
</reference>
<dbReference type="SUPFAM" id="SSF56672">
    <property type="entry name" value="DNA/RNA polymerases"/>
    <property type="match status" value="1"/>
</dbReference>
<accession>A0AAW2SKR4</accession>
<dbReference type="InterPro" id="IPR052343">
    <property type="entry name" value="Retrotransposon-Effector_Assoc"/>
</dbReference>
<dbReference type="EMBL" id="JACGWJ010000010">
    <property type="protein sequence ID" value="KAL0393115.1"/>
    <property type="molecule type" value="Genomic_DNA"/>
</dbReference>
<dbReference type="CDD" id="cd01650">
    <property type="entry name" value="RT_nLTR_like"/>
    <property type="match status" value="1"/>
</dbReference>
<sequence>MLSLIPKVQVPDTVAYFRPISCCNVLYKAIIKSIVHRLCPILERLISPSQYAFIPGRFIIDNVPLAQELFSRYNQQRLPPRCALKVDLRKAYDMVEWDFLLATLQLLGFPQLFIRWVECVTTAAFSVCLNDSIHGLFPGARGLRLGDPMSPYFFMLVMEEFANLSGLQANPAKSKLILSKSAHGNREALLQFLSFQLGLLPVCLPLDEDGLDIRDVQALNYALMSKHLWAVISNRDPSIWVQWVVYYGQTMIEPFGWGVLYALMDRLNLTLICFSIVATHAIASRPLGGNCGFHGLIVSGE</sequence>
<protein>
    <submittedName>
        <fullName evidence="2">Transposon TX1 uncharacterized protein</fullName>
    </submittedName>
</protein>
<dbReference type="Pfam" id="PF00078">
    <property type="entry name" value="RVT_1"/>
    <property type="match status" value="1"/>
</dbReference>
<dbReference type="AlphaFoldDB" id="A0AAW2SKR4"/>
<dbReference type="InterPro" id="IPR000477">
    <property type="entry name" value="RT_dom"/>
</dbReference>
<comment type="caution">
    <text evidence="2">The sequence shown here is derived from an EMBL/GenBank/DDBJ whole genome shotgun (WGS) entry which is preliminary data.</text>
</comment>
<reference evidence="2" key="2">
    <citation type="journal article" date="2024" name="Plant">
        <title>Genomic evolution and insights into agronomic trait innovations of Sesamum species.</title>
        <authorList>
            <person name="Miao H."/>
            <person name="Wang L."/>
            <person name="Qu L."/>
            <person name="Liu H."/>
            <person name="Sun Y."/>
            <person name="Le M."/>
            <person name="Wang Q."/>
            <person name="Wei S."/>
            <person name="Zheng Y."/>
            <person name="Lin W."/>
            <person name="Duan Y."/>
            <person name="Cao H."/>
            <person name="Xiong S."/>
            <person name="Wang X."/>
            <person name="Wei L."/>
            <person name="Li C."/>
            <person name="Ma Q."/>
            <person name="Ju M."/>
            <person name="Zhao R."/>
            <person name="Li G."/>
            <person name="Mu C."/>
            <person name="Tian Q."/>
            <person name="Mei H."/>
            <person name="Zhang T."/>
            <person name="Gao T."/>
            <person name="Zhang H."/>
        </authorList>
    </citation>
    <scope>NUCLEOTIDE SEQUENCE</scope>
    <source>
        <strain evidence="2">G02</strain>
    </source>
</reference>
<evidence type="ECO:0000259" key="1">
    <source>
        <dbReference type="Pfam" id="PF00078"/>
    </source>
</evidence>
<name>A0AAW2SKR4_SESRA</name>
<dbReference type="InterPro" id="IPR043502">
    <property type="entry name" value="DNA/RNA_pol_sf"/>
</dbReference>
<dbReference type="PANTHER" id="PTHR46890:SF48">
    <property type="entry name" value="RNA-DIRECTED DNA POLYMERASE"/>
    <property type="match status" value="1"/>
</dbReference>
<evidence type="ECO:0000313" key="2">
    <source>
        <dbReference type="EMBL" id="KAL0393115.1"/>
    </source>
</evidence>
<feature type="domain" description="Reverse transcriptase" evidence="1">
    <location>
        <begin position="14"/>
        <end position="163"/>
    </location>
</feature>
<dbReference type="PANTHER" id="PTHR46890">
    <property type="entry name" value="NON-LTR RETROLELEMENT REVERSE TRANSCRIPTASE-LIKE PROTEIN-RELATED"/>
    <property type="match status" value="1"/>
</dbReference>
<gene>
    <name evidence="2" type="ORF">Sradi_2534300</name>
</gene>
<organism evidence="2">
    <name type="scientific">Sesamum radiatum</name>
    <name type="common">Black benniseed</name>
    <dbReference type="NCBI Taxonomy" id="300843"/>
    <lineage>
        <taxon>Eukaryota</taxon>
        <taxon>Viridiplantae</taxon>
        <taxon>Streptophyta</taxon>
        <taxon>Embryophyta</taxon>
        <taxon>Tracheophyta</taxon>
        <taxon>Spermatophyta</taxon>
        <taxon>Magnoliopsida</taxon>
        <taxon>eudicotyledons</taxon>
        <taxon>Gunneridae</taxon>
        <taxon>Pentapetalae</taxon>
        <taxon>asterids</taxon>
        <taxon>lamiids</taxon>
        <taxon>Lamiales</taxon>
        <taxon>Pedaliaceae</taxon>
        <taxon>Sesamum</taxon>
    </lineage>
</organism>